<dbReference type="GO" id="GO:0005764">
    <property type="term" value="C:lysosome"/>
    <property type="evidence" value="ECO:0007669"/>
    <property type="project" value="TreeGrafter"/>
</dbReference>
<dbReference type="GO" id="GO:0090385">
    <property type="term" value="P:phagosome-lysosome fusion"/>
    <property type="evidence" value="ECO:0007669"/>
    <property type="project" value="TreeGrafter"/>
</dbReference>
<evidence type="ECO:0000256" key="3">
    <source>
        <dbReference type="ARBA" id="ARBA00023134"/>
    </source>
</evidence>
<comment type="similarity">
    <text evidence="1">Belongs to the small GTPase superfamily. Rab family.</text>
</comment>
<dbReference type="PROSITE" id="PS51419">
    <property type="entry name" value="RAB"/>
    <property type="match status" value="1"/>
</dbReference>
<dbReference type="InterPro" id="IPR027417">
    <property type="entry name" value="P-loop_NTPase"/>
</dbReference>
<reference evidence="5" key="2">
    <citation type="submission" date="2025-08" db="UniProtKB">
        <authorList>
            <consortium name="Ensembl"/>
        </authorList>
    </citation>
    <scope>IDENTIFICATION</scope>
</reference>
<dbReference type="Pfam" id="PF00071">
    <property type="entry name" value="Ras"/>
    <property type="match status" value="1"/>
</dbReference>
<feature type="region of interest" description="Disordered" evidence="4">
    <location>
        <begin position="155"/>
        <end position="177"/>
    </location>
</feature>
<dbReference type="SMART" id="SM00175">
    <property type="entry name" value="RAB"/>
    <property type="match status" value="1"/>
</dbReference>
<dbReference type="SMART" id="SM00173">
    <property type="entry name" value="RAS"/>
    <property type="match status" value="1"/>
</dbReference>
<dbReference type="GO" id="GO:0005770">
    <property type="term" value="C:late endosome"/>
    <property type="evidence" value="ECO:0007669"/>
    <property type="project" value="TreeGrafter"/>
</dbReference>
<accession>A0A3B4DI80</accession>
<dbReference type="AlphaFoldDB" id="A0A3B4DI80"/>
<keyword evidence="6" id="KW-1185">Reference proteome</keyword>
<sequence length="177" mass="19889">MENSGVGKTRFVHRYIRNHFSNQLKLTVGVDFSLWDISGHEHFKNMSRVYFKGARGALVVYDIAEESTLEGALTWKFDLDCKVVTDSGRPIPSVLLTNKCDQDKACSKEPCLMDKLCSEKGFAGWFKVSAKENVNVDEAVNFLVKHILLCEESPPKEGRSGNITLKQTPEKKPSKCC</sequence>
<reference evidence="5" key="3">
    <citation type="submission" date="2025-09" db="UniProtKB">
        <authorList>
            <consortium name="Ensembl"/>
        </authorList>
    </citation>
    <scope>IDENTIFICATION</scope>
</reference>
<dbReference type="SUPFAM" id="SSF52540">
    <property type="entry name" value="P-loop containing nucleoside triphosphate hydrolases"/>
    <property type="match status" value="1"/>
</dbReference>
<dbReference type="GO" id="GO:0005525">
    <property type="term" value="F:GTP binding"/>
    <property type="evidence" value="ECO:0007669"/>
    <property type="project" value="UniProtKB-KW"/>
</dbReference>
<dbReference type="Proteomes" id="UP001501920">
    <property type="component" value="Chromosome 10"/>
</dbReference>
<feature type="compositionally biased region" description="Basic and acidic residues" evidence="4">
    <location>
        <begin position="168"/>
        <end position="177"/>
    </location>
</feature>
<dbReference type="PANTHER" id="PTHR47981:SF41">
    <property type="entry name" value="RAS-RELATED PROTEIN RAB-32 ISOFORM X1"/>
    <property type="match status" value="1"/>
</dbReference>
<dbReference type="Ensembl" id="ENSPNAT00000013269.2">
    <property type="protein sequence ID" value="ENSPNAP00000023190.1"/>
    <property type="gene ID" value="ENSPNAG00000007732.2"/>
</dbReference>
<reference evidence="5 6" key="1">
    <citation type="submission" date="2020-10" db="EMBL/GenBank/DDBJ databases">
        <title>Pygocentrus nattereri (red-bellied piranha) genome, fPygNat1, primary haplotype.</title>
        <authorList>
            <person name="Myers G."/>
            <person name="Meyer A."/>
            <person name="Karagic N."/>
            <person name="Pippel M."/>
            <person name="Winkler S."/>
            <person name="Tracey A."/>
            <person name="Wood J."/>
            <person name="Formenti G."/>
            <person name="Howe K."/>
            <person name="Fedrigo O."/>
            <person name="Jarvis E.D."/>
        </authorList>
    </citation>
    <scope>NUCLEOTIDE SEQUENCE [LARGE SCALE GENOMIC DNA]</scope>
</reference>
<proteinExistence type="inferred from homology"/>
<evidence type="ECO:0000313" key="6">
    <source>
        <dbReference type="Proteomes" id="UP001501920"/>
    </source>
</evidence>
<dbReference type="InterPro" id="IPR001806">
    <property type="entry name" value="Small_GTPase"/>
</dbReference>
<dbReference type="GO" id="GO:0003924">
    <property type="term" value="F:GTPase activity"/>
    <property type="evidence" value="ECO:0007669"/>
    <property type="project" value="InterPro"/>
</dbReference>
<evidence type="ECO:0000256" key="1">
    <source>
        <dbReference type="ARBA" id="ARBA00006270"/>
    </source>
</evidence>
<evidence type="ECO:0000313" key="5">
    <source>
        <dbReference type="Ensembl" id="ENSPNAP00000023190.1"/>
    </source>
</evidence>
<organism evidence="5 6">
    <name type="scientific">Pygocentrus nattereri</name>
    <name type="common">Red-bellied piranha</name>
    <dbReference type="NCBI Taxonomy" id="42514"/>
    <lineage>
        <taxon>Eukaryota</taxon>
        <taxon>Metazoa</taxon>
        <taxon>Chordata</taxon>
        <taxon>Craniata</taxon>
        <taxon>Vertebrata</taxon>
        <taxon>Euteleostomi</taxon>
        <taxon>Actinopterygii</taxon>
        <taxon>Neopterygii</taxon>
        <taxon>Teleostei</taxon>
        <taxon>Ostariophysi</taxon>
        <taxon>Characiformes</taxon>
        <taxon>Characoidei</taxon>
        <taxon>Pygocentrus</taxon>
    </lineage>
</organism>
<dbReference type="GeneTree" id="ENSGT00940000162477"/>
<dbReference type="PRINTS" id="PR00449">
    <property type="entry name" value="RASTRNSFRMNG"/>
</dbReference>
<dbReference type="GO" id="GO:0008333">
    <property type="term" value="P:endosome to lysosome transport"/>
    <property type="evidence" value="ECO:0007669"/>
    <property type="project" value="TreeGrafter"/>
</dbReference>
<name>A0A3B4DI80_PYGNA</name>
<protein>
    <submittedName>
        <fullName evidence="5">RAB32, member RAS onco family</fullName>
    </submittedName>
</protein>
<dbReference type="Gene3D" id="3.40.50.300">
    <property type="entry name" value="P-loop containing nucleotide triphosphate hydrolases"/>
    <property type="match status" value="1"/>
</dbReference>
<keyword evidence="2" id="KW-0547">Nucleotide-binding</keyword>
<evidence type="ECO:0000256" key="4">
    <source>
        <dbReference type="SAM" id="MobiDB-lite"/>
    </source>
</evidence>
<dbReference type="GO" id="GO:0045335">
    <property type="term" value="C:phagocytic vesicle"/>
    <property type="evidence" value="ECO:0007669"/>
    <property type="project" value="TreeGrafter"/>
</dbReference>
<keyword evidence="3" id="KW-0342">GTP-binding</keyword>
<dbReference type="PANTHER" id="PTHR47981">
    <property type="entry name" value="RAB FAMILY"/>
    <property type="match status" value="1"/>
</dbReference>
<evidence type="ECO:0000256" key="2">
    <source>
        <dbReference type="ARBA" id="ARBA00022741"/>
    </source>
</evidence>